<keyword evidence="1" id="KW-0472">Membrane</keyword>
<keyword evidence="1" id="KW-1133">Transmembrane helix</keyword>
<evidence type="ECO:0000256" key="1">
    <source>
        <dbReference type="SAM" id="Phobius"/>
    </source>
</evidence>
<organism evidence="2 3">
    <name type="scientific">Nocardia ninae NBRC 108245</name>
    <dbReference type="NCBI Taxonomy" id="1210091"/>
    <lineage>
        <taxon>Bacteria</taxon>
        <taxon>Bacillati</taxon>
        <taxon>Actinomycetota</taxon>
        <taxon>Actinomycetes</taxon>
        <taxon>Mycobacteriales</taxon>
        <taxon>Nocardiaceae</taxon>
        <taxon>Nocardia</taxon>
    </lineage>
</organism>
<protein>
    <submittedName>
        <fullName evidence="2">Uncharacterized protein</fullName>
    </submittedName>
</protein>
<proteinExistence type="predicted"/>
<dbReference type="Proteomes" id="UP000321424">
    <property type="component" value="Unassembled WGS sequence"/>
</dbReference>
<gene>
    <name evidence="2" type="ORF">NN4_28690</name>
</gene>
<reference evidence="2 3" key="1">
    <citation type="submission" date="2019-07" db="EMBL/GenBank/DDBJ databases">
        <title>Whole genome shotgun sequence of Nocardia ninae NBRC 108245.</title>
        <authorList>
            <person name="Hosoyama A."/>
            <person name="Uohara A."/>
            <person name="Ohji S."/>
            <person name="Ichikawa N."/>
        </authorList>
    </citation>
    <scope>NUCLEOTIDE SEQUENCE [LARGE SCALE GENOMIC DNA]</scope>
    <source>
        <strain evidence="2 3">NBRC 108245</strain>
    </source>
</reference>
<evidence type="ECO:0000313" key="2">
    <source>
        <dbReference type="EMBL" id="GEM38350.1"/>
    </source>
</evidence>
<accession>A0A511MCI9</accession>
<name>A0A511MCI9_9NOCA</name>
<dbReference type="RefSeq" id="WP_147130531.1">
    <property type="nucleotide sequence ID" value="NZ_BJXA01000015.1"/>
</dbReference>
<feature type="transmembrane region" description="Helical" evidence="1">
    <location>
        <begin position="112"/>
        <end position="135"/>
    </location>
</feature>
<keyword evidence="1" id="KW-0812">Transmembrane</keyword>
<dbReference type="EMBL" id="BJXA01000015">
    <property type="protein sequence ID" value="GEM38350.1"/>
    <property type="molecule type" value="Genomic_DNA"/>
</dbReference>
<feature type="transmembrane region" description="Helical" evidence="1">
    <location>
        <begin position="6"/>
        <end position="30"/>
    </location>
</feature>
<dbReference type="AlphaFoldDB" id="A0A511MCI9"/>
<keyword evidence="3" id="KW-1185">Reference proteome</keyword>
<evidence type="ECO:0000313" key="3">
    <source>
        <dbReference type="Proteomes" id="UP000321424"/>
    </source>
</evidence>
<sequence length="238" mass="26651">MGTPSGLTVLVGIPGAAVALISLWSVVPLTRSRIHLHRVKDLAAVISATGAECPKVLRESLVRESYWVAAYRSVRYTRQDRSAVKWLLLGAMLSSMGMIVGVVTIGERYPWLGLPFLLGAYVPPFFFLPQAFALYRWVEVRRELYACLGGRADIPAIPRPSLLPLMMQAPTDDDVKRWFDLTFGGAPPLNPKKIQTNDMLLLKAHVADWLAHDRARWPDRIASEPRERAEGKGRKWPI</sequence>
<feature type="transmembrane region" description="Helical" evidence="1">
    <location>
        <begin position="86"/>
        <end position="106"/>
    </location>
</feature>
<comment type="caution">
    <text evidence="2">The sequence shown here is derived from an EMBL/GenBank/DDBJ whole genome shotgun (WGS) entry which is preliminary data.</text>
</comment>